<sequence>MSLMTMDRECPQRSLVLAEERQAALADRIARAFPAWTIWWNAGIWYATGPCSQSGCGCRRTLHAPTADGLREQLAAGEE</sequence>
<keyword evidence="2" id="KW-1185">Reference proteome</keyword>
<dbReference type="RefSeq" id="WP_184937343.1">
    <property type="nucleotide sequence ID" value="NZ_BAAAWZ010000001.1"/>
</dbReference>
<dbReference type="AlphaFoldDB" id="A0A841CXN8"/>
<dbReference type="Proteomes" id="UP000562352">
    <property type="component" value="Unassembled WGS sequence"/>
</dbReference>
<comment type="caution">
    <text evidence="1">The sequence shown here is derived from an EMBL/GenBank/DDBJ whole genome shotgun (WGS) entry which is preliminary data.</text>
</comment>
<evidence type="ECO:0000313" key="2">
    <source>
        <dbReference type="Proteomes" id="UP000562352"/>
    </source>
</evidence>
<organism evidence="1 2">
    <name type="scientific">Planomonospora venezuelensis</name>
    <dbReference type="NCBI Taxonomy" id="1999"/>
    <lineage>
        <taxon>Bacteria</taxon>
        <taxon>Bacillati</taxon>
        <taxon>Actinomycetota</taxon>
        <taxon>Actinomycetes</taxon>
        <taxon>Streptosporangiales</taxon>
        <taxon>Streptosporangiaceae</taxon>
        <taxon>Planomonospora</taxon>
    </lineage>
</organism>
<dbReference type="EMBL" id="JACHJJ010000001">
    <property type="protein sequence ID" value="MBB5960888.1"/>
    <property type="molecule type" value="Genomic_DNA"/>
</dbReference>
<evidence type="ECO:0000313" key="1">
    <source>
        <dbReference type="EMBL" id="MBB5960888.1"/>
    </source>
</evidence>
<protein>
    <submittedName>
        <fullName evidence="1">Uncharacterized protein</fullName>
    </submittedName>
</protein>
<accession>A0A841CXN8</accession>
<proteinExistence type="predicted"/>
<name>A0A841CXN8_PLAVE</name>
<gene>
    <name evidence="1" type="ORF">FHS22_000126</name>
</gene>
<reference evidence="1 2" key="1">
    <citation type="submission" date="2020-08" db="EMBL/GenBank/DDBJ databases">
        <title>Genomic Encyclopedia of Type Strains, Phase III (KMG-III): the genomes of soil and plant-associated and newly described type strains.</title>
        <authorList>
            <person name="Whitman W."/>
        </authorList>
    </citation>
    <scope>NUCLEOTIDE SEQUENCE [LARGE SCALE GENOMIC DNA]</scope>
    <source>
        <strain evidence="1 2">CECT 3303</strain>
    </source>
</reference>